<keyword evidence="2" id="KW-0472">Membrane</keyword>
<organism evidence="3 4">
    <name type="scientific">Streptomyces thermoalcalitolerans</name>
    <dbReference type="NCBI Taxonomy" id="65605"/>
    <lineage>
        <taxon>Bacteria</taxon>
        <taxon>Bacillati</taxon>
        <taxon>Actinomycetota</taxon>
        <taxon>Actinomycetes</taxon>
        <taxon>Kitasatosporales</taxon>
        <taxon>Streptomycetaceae</taxon>
        <taxon>Streptomyces</taxon>
    </lineage>
</organism>
<keyword evidence="2" id="KW-0812">Transmembrane</keyword>
<gene>
    <name evidence="3" type="ORF">GCM10009549_27980</name>
</gene>
<protein>
    <submittedName>
        <fullName evidence="3">Uncharacterized protein</fullName>
    </submittedName>
</protein>
<accession>A0ABN1NPX7</accession>
<reference evidence="3 4" key="1">
    <citation type="journal article" date="2019" name="Int. J. Syst. Evol. Microbiol.">
        <title>The Global Catalogue of Microorganisms (GCM) 10K type strain sequencing project: providing services to taxonomists for standard genome sequencing and annotation.</title>
        <authorList>
            <consortium name="The Broad Institute Genomics Platform"/>
            <consortium name="The Broad Institute Genome Sequencing Center for Infectious Disease"/>
            <person name="Wu L."/>
            <person name="Ma J."/>
        </authorList>
    </citation>
    <scope>NUCLEOTIDE SEQUENCE [LARGE SCALE GENOMIC DNA]</scope>
    <source>
        <strain evidence="3 4">JCM 10673</strain>
    </source>
</reference>
<feature type="transmembrane region" description="Helical" evidence="2">
    <location>
        <begin position="170"/>
        <end position="191"/>
    </location>
</feature>
<evidence type="ECO:0000313" key="3">
    <source>
        <dbReference type="EMBL" id="GAA0914010.1"/>
    </source>
</evidence>
<dbReference type="EMBL" id="BAAAHG010000019">
    <property type="protein sequence ID" value="GAA0914010.1"/>
    <property type="molecule type" value="Genomic_DNA"/>
</dbReference>
<feature type="transmembrane region" description="Helical" evidence="2">
    <location>
        <begin position="116"/>
        <end position="135"/>
    </location>
</feature>
<evidence type="ECO:0000256" key="1">
    <source>
        <dbReference type="SAM" id="MobiDB-lite"/>
    </source>
</evidence>
<evidence type="ECO:0000313" key="4">
    <source>
        <dbReference type="Proteomes" id="UP001501005"/>
    </source>
</evidence>
<keyword evidence="4" id="KW-1185">Reference proteome</keyword>
<feature type="region of interest" description="Disordered" evidence="1">
    <location>
        <begin position="1"/>
        <end position="21"/>
    </location>
</feature>
<dbReference type="RefSeq" id="WP_344049823.1">
    <property type="nucleotide sequence ID" value="NZ_BAAAHG010000019.1"/>
</dbReference>
<sequence>MYLDAPVCEAGSQRGSGGDDEACVRREAGTVLDRRKGEHCSHTYDGTNGGSTTCTPYYDVKVRWPGRTAWLSVDSEMYDKAKAGDRTEVRLWQGEVVKLKVRGHTHSYLTSSQEGVIWWLTVGCLILATGAWGAISGRLSGLFAFPNFGWLFVAPGVGVLGFMALFGGPLWAWGFTILWTGFAVFWIVSAWRF</sequence>
<name>A0ABN1NPX7_9ACTN</name>
<keyword evidence="2" id="KW-1133">Transmembrane helix</keyword>
<proteinExistence type="predicted"/>
<evidence type="ECO:0000256" key="2">
    <source>
        <dbReference type="SAM" id="Phobius"/>
    </source>
</evidence>
<feature type="transmembrane region" description="Helical" evidence="2">
    <location>
        <begin position="142"/>
        <end position="164"/>
    </location>
</feature>
<dbReference type="Proteomes" id="UP001501005">
    <property type="component" value="Unassembled WGS sequence"/>
</dbReference>
<comment type="caution">
    <text evidence="3">The sequence shown here is derived from an EMBL/GenBank/DDBJ whole genome shotgun (WGS) entry which is preliminary data.</text>
</comment>